<dbReference type="HOGENOM" id="CLU_978958_0_0_10"/>
<protein>
    <submittedName>
        <fullName evidence="2">Uncharacterized protein</fullName>
    </submittedName>
</protein>
<keyword evidence="1" id="KW-0175">Coiled coil</keyword>
<dbReference type="RefSeq" id="WP_012500634.1">
    <property type="nucleotide sequence ID" value="NC_011026.1"/>
</dbReference>
<feature type="coiled-coil region" evidence="1">
    <location>
        <begin position="18"/>
        <end position="179"/>
    </location>
</feature>
<dbReference type="OrthoDB" id="597123at2"/>
<organism evidence="2 3">
    <name type="scientific">Chloroherpeton thalassium (strain ATCC 35110 / GB-78)</name>
    <dbReference type="NCBI Taxonomy" id="517418"/>
    <lineage>
        <taxon>Bacteria</taxon>
        <taxon>Pseudomonadati</taxon>
        <taxon>Chlorobiota</taxon>
        <taxon>Chlorobiia</taxon>
        <taxon>Chlorobiales</taxon>
        <taxon>Chloroherpetonaceae</taxon>
        <taxon>Chloroherpeton</taxon>
    </lineage>
</organism>
<dbReference type="STRING" id="517418.Ctha_2099"/>
<evidence type="ECO:0000313" key="3">
    <source>
        <dbReference type="Proteomes" id="UP000001208"/>
    </source>
</evidence>
<dbReference type="KEGG" id="cts:Ctha_2099"/>
<keyword evidence="3" id="KW-1185">Reference proteome</keyword>
<dbReference type="Proteomes" id="UP000001208">
    <property type="component" value="Chromosome"/>
</dbReference>
<reference evidence="2 3" key="1">
    <citation type="submission" date="2008-06" db="EMBL/GenBank/DDBJ databases">
        <title>Complete sequence of Chloroherpeton thalassium ATCC 35110.</title>
        <authorList>
            <consortium name="US DOE Joint Genome Institute"/>
            <person name="Lucas S."/>
            <person name="Copeland A."/>
            <person name="Lapidus A."/>
            <person name="Glavina del Rio T."/>
            <person name="Dalin E."/>
            <person name="Tice H."/>
            <person name="Bruce D."/>
            <person name="Goodwin L."/>
            <person name="Pitluck S."/>
            <person name="Schmutz J."/>
            <person name="Larimer F."/>
            <person name="Land M."/>
            <person name="Hauser L."/>
            <person name="Kyrpides N."/>
            <person name="Mikhailova N."/>
            <person name="Liu Z."/>
            <person name="Li T."/>
            <person name="Zhao F."/>
            <person name="Overmann J."/>
            <person name="Bryant D.A."/>
            <person name="Richardson P."/>
        </authorList>
    </citation>
    <scope>NUCLEOTIDE SEQUENCE [LARGE SCALE GENOMIC DNA]</scope>
    <source>
        <strain evidence="3">ATCC 35110 / GB-78</strain>
    </source>
</reference>
<accession>B3QVF1</accession>
<proteinExistence type="predicted"/>
<dbReference type="eggNOG" id="COG4372">
    <property type="taxonomic scope" value="Bacteria"/>
</dbReference>
<name>B3QVF1_CHLT3</name>
<evidence type="ECO:0000256" key="1">
    <source>
        <dbReference type="SAM" id="Coils"/>
    </source>
</evidence>
<gene>
    <name evidence="2" type="ordered locus">Ctha_2099</name>
</gene>
<dbReference type="AlphaFoldDB" id="B3QVF1"/>
<dbReference type="EMBL" id="CP001100">
    <property type="protein sequence ID" value="ACF14551.1"/>
    <property type="molecule type" value="Genomic_DNA"/>
</dbReference>
<sequence>MPFFILLLILFFVGCTEDNSLKQEFHELKKEKQKANELVQKQQAFVEEVTQDLVEIQRNLNQIHQKQEHLTKTSSDIEKYKREGSKSLKDSIVKQIADIDVFLKKNQERLTDLERTVKNSDIKISHLQSLINELREAIIEREEEIYLLKEEVKHLNIQIAALESTVDVLDEVIEKQEKELTTAYYVIGSEQELLAAGIVEVKGGILGLIGQSVMLSNDFNLSKFNELDIVLNTDFTIDRPAENIRILTSHSKSSYELKPRGPNVTQLVINDIDTFWKKSKYLVVLID</sequence>
<evidence type="ECO:0000313" key="2">
    <source>
        <dbReference type="EMBL" id="ACF14551.1"/>
    </source>
</evidence>